<dbReference type="GO" id="GO:0005634">
    <property type="term" value="C:nucleus"/>
    <property type="evidence" value="ECO:0007669"/>
    <property type="project" value="UniProtKB-SubCell"/>
</dbReference>
<evidence type="ECO:0000256" key="2">
    <source>
        <dbReference type="ARBA" id="ARBA00023242"/>
    </source>
</evidence>
<dbReference type="InterPro" id="IPR038324">
    <property type="entry name" value="Rpb4/RPC9_sf"/>
</dbReference>
<protein>
    <recommendedName>
        <fullName evidence="6">RNA polymerase Rpb4/RPC9 core domain-containing protein</fullName>
    </recommendedName>
</protein>
<dbReference type="EMBL" id="JBJXBP010000001">
    <property type="protein sequence ID" value="KAL3850974.1"/>
    <property type="molecule type" value="Genomic_DNA"/>
</dbReference>
<evidence type="ECO:0000313" key="5">
    <source>
        <dbReference type="Proteomes" id="UP001634393"/>
    </source>
</evidence>
<evidence type="ECO:0008006" key="6">
    <source>
        <dbReference type="Google" id="ProtNLM"/>
    </source>
</evidence>
<evidence type="ECO:0000313" key="4">
    <source>
        <dbReference type="EMBL" id="KAL3850974.1"/>
    </source>
</evidence>
<evidence type="ECO:0000256" key="1">
    <source>
        <dbReference type="ARBA" id="ARBA00004123"/>
    </source>
</evidence>
<dbReference type="PANTHER" id="PTHR21297">
    <property type="entry name" value="DNA-DIRECTED RNA POLYMERASE II"/>
    <property type="match status" value="1"/>
</dbReference>
<name>A0ABD3UN79_9LAMI</name>
<comment type="caution">
    <text evidence="4">The sequence shown here is derived from an EMBL/GenBank/DDBJ whole genome shotgun (WGS) entry which is preliminary data.</text>
</comment>
<gene>
    <name evidence="4" type="ORF">ACJIZ3_012856</name>
</gene>
<dbReference type="InterPro" id="IPR010997">
    <property type="entry name" value="HRDC-like_sf"/>
</dbReference>
<keyword evidence="5" id="KW-1185">Reference proteome</keyword>
<sequence length="223" mass="24159">MAEKGGKGYLPAKGGKSALKSPVGQDDRSTKSKKGKKVQFEYEDSVESDTPKSNGNADSVKGSWGKGGKGDKVPNGTKKPAVKTHSPVDRRLEQEIPQNSTCLMDCEAAEILQGIQEQMVFLSQDPDIKLPVSFDKGLTYAKRAENYAKPQTVKKILEPLKKHGVSDSEICLIANISPESVDEVFALIPALKPKIGKLRNPLKICLDELSNLKEALAKLKDAA</sequence>
<dbReference type="InterPro" id="IPR005574">
    <property type="entry name" value="Rpb4/RPC9"/>
</dbReference>
<dbReference type="SUPFAM" id="SSF47819">
    <property type="entry name" value="HRDC-like"/>
    <property type="match status" value="1"/>
</dbReference>
<organism evidence="4 5">
    <name type="scientific">Penstemon smallii</name>
    <dbReference type="NCBI Taxonomy" id="265156"/>
    <lineage>
        <taxon>Eukaryota</taxon>
        <taxon>Viridiplantae</taxon>
        <taxon>Streptophyta</taxon>
        <taxon>Embryophyta</taxon>
        <taxon>Tracheophyta</taxon>
        <taxon>Spermatophyta</taxon>
        <taxon>Magnoliopsida</taxon>
        <taxon>eudicotyledons</taxon>
        <taxon>Gunneridae</taxon>
        <taxon>Pentapetalae</taxon>
        <taxon>asterids</taxon>
        <taxon>lamiids</taxon>
        <taxon>Lamiales</taxon>
        <taxon>Plantaginaceae</taxon>
        <taxon>Cheloneae</taxon>
        <taxon>Penstemon</taxon>
    </lineage>
</organism>
<dbReference type="InterPro" id="IPR045222">
    <property type="entry name" value="Rpb4-like"/>
</dbReference>
<feature type="region of interest" description="Disordered" evidence="3">
    <location>
        <begin position="1"/>
        <end position="94"/>
    </location>
</feature>
<dbReference type="AlphaFoldDB" id="A0ABD3UN79"/>
<dbReference type="Proteomes" id="UP001634393">
    <property type="component" value="Unassembled WGS sequence"/>
</dbReference>
<proteinExistence type="predicted"/>
<reference evidence="4 5" key="1">
    <citation type="submission" date="2024-12" db="EMBL/GenBank/DDBJ databases">
        <title>The unique morphological basis and parallel evolutionary history of personate flowers in Penstemon.</title>
        <authorList>
            <person name="Depatie T.H."/>
            <person name="Wessinger C.A."/>
        </authorList>
    </citation>
    <scope>NUCLEOTIDE SEQUENCE [LARGE SCALE GENOMIC DNA]</scope>
    <source>
        <strain evidence="4">WTNN_2</strain>
        <tissue evidence="4">Leaf</tissue>
    </source>
</reference>
<evidence type="ECO:0000256" key="3">
    <source>
        <dbReference type="SAM" id="MobiDB-lite"/>
    </source>
</evidence>
<keyword evidence="2" id="KW-0539">Nucleus</keyword>
<accession>A0ABD3UN79</accession>
<dbReference type="Gene3D" id="1.20.1250.40">
    <property type="match status" value="1"/>
</dbReference>
<dbReference type="Pfam" id="PF03874">
    <property type="entry name" value="RNA_pol_Rpb4"/>
    <property type="match status" value="1"/>
</dbReference>
<comment type="subcellular location">
    <subcellularLocation>
        <location evidence="1">Nucleus</location>
    </subcellularLocation>
</comment>